<dbReference type="Gene3D" id="1.10.10.10">
    <property type="entry name" value="Winged helix-like DNA-binding domain superfamily/Winged helix DNA-binding domain"/>
    <property type="match status" value="1"/>
</dbReference>
<dbReference type="PANTHER" id="PTHR34849">
    <property type="entry name" value="SSL5025 PROTEIN"/>
    <property type="match status" value="1"/>
</dbReference>
<accession>A0A2U1SRQ6</accession>
<dbReference type="OrthoDB" id="200074at2"/>
<evidence type="ECO:0000313" key="1">
    <source>
        <dbReference type="EMBL" id="PWB94292.1"/>
    </source>
</evidence>
<protein>
    <submittedName>
        <fullName evidence="1">Antitoxin</fullName>
    </submittedName>
</protein>
<organism evidence="1 2">
    <name type="scientific">Methylosinus sporium</name>
    <dbReference type="NCBI Taxonomy" id="428"/>
    <lineage>
        <taxon>Bacteria</taxon>
        <taxon>Pseudomonadati</taxon>
        <taxon>Pseudomonadota</taxon>
        <taxon>Alphaproteobacteria</taxon>
        <taxon>Hyphomicrobiales</taxon>
        <taxon>Methylocystaceae</taxon>
        <taxon>Methylosinus</taxon>
    </lineage>
</organism>
<dbReference type="EMBL" id="PUIV01000009">
    <property type="protein sequence ID" value="PWB94292.1"/>
    <property type="molecule type" value="Genomic_DNA"/>
</dbReference>
<name>A0A2U1SRQ6_METSR</name>
<dbReference type="AlphaFoldDB" id="A0A2U1SRQ6"/>
<dbReference type="PANTHER" id="PTHR34849:SF3">
    <property type="entry name" value="SSR2962 PROTEIN"/>
    <property type="match status" value="1"/>
</dbReference>
<proteinExistence type="predicted"/>
<keyword evidence="2" id="KW-1185">Reference proteome</keyword>
<dbReference type="InterPro" id="IPR036388">
    <property type="entry name" value="WH-like_DNA-bd_sf"/>
</dbReference>
<gene>
    <name evidence="1" type="ORF">C5689_08160</name>
</gene>
<evidence type="ECO:0000313" key="2">
    <source>
        <dbReference type="Proteomes" id="UP000245137"/>
    </source>
</evidence>
<dbReference type="RefSeq" id="WP_108916785.1">
    <property type="nucleotide sequence ID" value="NZ_BGJY01000003.1"/>
</dbReference>
<comment type="caution">
    <text evidence="1">The sequence shown here is derived from an EMBL/GenBank/DDBJ whole genome shotgun (WGS) entry which is preliminary data.</text>
</comment>
<reference evidence="1 2" key="1">
    <citation type="journal article" date="2018" name="Appl. Microbiol. Biotechnol.">
        <title>Co-cultivation of the strictly anaerobic methanogen Methanosarcina barkeri with aerobic methanotrophs in an oxygen-limited membrane bioreactor.</title>
        <authorList>
            <person name="In 't Zandt M.H."/>
            <person name="van den Bosch T.J.M."/>
            <person name="Rijkers R."/>
            <person name="van Kessel M.A.H.J."/>
            <person name="Jetten M.S.M."/>
            <person name="Welte C.U."/>
        </authorList>
    </citation>
    <scope>NUCLEOTIDE SEQUENCE [LARGE SCALE GENOMIC DNA]</scope>
    <source>
        <strain evidence="1 2">DSM 17706</strain>
    </source>
</reference>
<dbReference type="SUPFAM" id="SSF46689">
    <property type="entry name" value="Homeodomain-like"/>
    <property type="match status" value="1"/>
</dbReference>
<dbReference type="InterPro" id="IPR007367">
    <property type="entry name" value="DUF433"/>
</dbReference>
<dbReference type="Pfam" id="PF04255">
    <property type="entry name" value="DUF433"/>
    <property type="match status" value="1"/>
</dbReference>
<sequence>MTDEARIVLDPAVLAGKPVVRGTRLSVEFIIGLMADGWNEADIRRNYPVLEREDIVACLGYARDALRSEKIFPSAA</sequence>
<dbReference type="InterPro" id="IPR009057">
    <property type="entry name" value="Homeodomain-like_sf"/>
</dbReference>
<dbReference type="Proteomes" id="UP000245137">
    <property type="component" value="Unassembled WGS sequence"/>
</dbReference>